<evidence type="ECO:0000313" key="3">
    <source>
        <dbReference type="Proteomes" id="UP000054166"/>
    </source>
</evidence>
<dbReference type="EMBL" id="KN832979">
    <property type="protein sequence ID" value="KIM87266.1"/>
    <property type="molecule type" value="Genomic_DNA"/>
</dbReference>
<evidence type="ECO:0000256" key="1">
    <source>
        <dbReference type="SAM" id="MobiDB-lite"/>
    </source>
</evidence>
<feature type="region of interest" description="Disordered" evidence="1">
    <location>
        <begin position="17"/>
        <end position="37"/>
    </location>
</feature>
<dbReference type="InParanoid" id="A0A0C3G9G2"/>
<dbReference type="Gene3D" id="3.40.50.720">
    <property type="entry name" value="NAD(P)-binding Rossmann-like Domain"/>
    <property type="match status" value="1"/>
</dbReference>
<reference evidence="2 3" key="1">
    <citation type="submission" date="2014-04" db="EMBL/GenBank/DDBJ databases">
        <authorList>
            <consortium name="DOE Joint Genome Institute"/>
            <person name="Kuo A."/>
            <person name="Tarkka M."/>
            <person name="Buscot F."/>
            <person name="Kohler A."/>
            <person name="Nagy L.G."/>
            <person name="Floudas D."/>
            <person name="Copeland A."/>
            <person name="Barry K.W."/>
            <person name="Cichocki N."/>
            <person name="Veneault-Fourrey C."/>
            <person name="LaButti K."/>
            <person name="Lindquist E.A."/>
            <person name="Lipzen A."/>
            <person name="Lundell T."/>
            <person name="Morin E."/>
            <person name="Murat C."/>
            <person name="Sun H."/>
            <person name="Tunlid A."/>
            <person name="Henrissat B."/>
            <person name="Grigoriev I.V."/>
            <person name="Hibbett D.S."/>
            <person name="Martin F."/>
            <person name="Nordberg H.P."/>
            <person name="Cantor M.N."/>
            <person name="Hua S.X."/>
        </authorList>
    </citation>
    <scope>NUCLEOTIDE SEQUENCE [LARGE SCALE GENOMIC DNA]</scope>
    <source>
        <strain evidence="2 3">F 1598</strain>
    </source>
</reference>
<keyword evidence="3" id="KW-1185">Reference proteome</keyword>
<feature type="compositionally biased region" description="Basic residues" evidence="1">
    <location>
        <begin position="18"/>
        <end position="31"/>
    </location>
</feature>
<dbReference type="Proteomes" id="UP000054166">
    <property type="component" value="Unassembled WGS sequence"/>
</dbReference>
<dbReference type="HOGENOM" id="CLU_1949623_0_0_1"/>
<dbReference type="InterPro" id="IPR036291">
    <property type="entry name" value="NAD(P)-bd_dom_sf"/>
</dbReference>
<dbReference type="AlphaFoldDB" id="A0A0C3G9G2"/>
<proteinExistence type="predicted"/>
<organism evidence="2 3">
    <name type="scientific">Piloderma croceum (strain F 1598)</name>
    <dbReference type="NCBI Taxonomy" id="765440"/>
    <lineage>
        <taxon>Eukaryota</taxon>
        <taxon>Fungi</taxon>
        <taxon>Dikarya</taxon>
        <taxon>Basidiomycota</taxon>
        <taxon>Agaricomycotina</taxon>
        <taxon>Agaricomycetes</taxon>
        <taxon>Agaricomycetidae</taxon>
        <taxon>Atheliales</taxon>
        <taxon>Atheliaceae</taxon>
        <taxon>Piloderma</taxon>
    </lineage>
</organism>
<dbReference type="OrthoDB" id="3192213at2759"/>
<evidence type="ECO:0000313" key="2">
    <source>
        <dbReference type="EMBL" id="KIM87266.1"/>
    </source>
</evidence>
<gene>
    <name evidence="2" type="ORF">PILCRDRAFT_3777</name>
</gene>
<sequence length="129" mass="14404">MTAHSNKQRNMVVEKAHNSHNRVKPGARLRNRSSTVQAPSRPSLYLWSVIINVSDDDSIKAAVKEVEAKLGDAALDVLVNNSGISKEREVATRGVRTIFQEVFSRRSLSTVTFGMCWFHLRGSSDLRIP</sequence>
<name>A0A0C3G9G2_PILCF</name>
<accession>A0A0C3G9G2</accession>
<protein>
    <submittedName>
        <fullName evidence="2">Uncharacterized protein</fullName>
    </submittedName>
</protein>
<dbReference type="SUPFAM" id="SSF51735">
    <property type="entry name" value="NAD(P)-binding Rossmann-fold domains"/>
    <property type="match status" value="1"/>
</dbReference>
<reference evidence="3" key="2">
    <citation type="submission" date="2015-01" db="EMBL/GenBank/DDBJ databases">
        <title>Evolutionary Origins and Diversification of the Mycorrhizal Mutualists.</title>
        <authorList>
            <consortium name="DOE Joint Genome Institute"/>
            <consortium name="Mycorrhizal Genomics Consortium"/>
            <person name="Kohler A."/>
            <person name="Kuo A."/>
            <person name="Nagy L.G."/>
            <person name="Floudas D."/>
            <person name="Copeland A."/>
            <person name="Barry K.W."/>
            <person name="Cichocki N."/>
            <person name="Veneault-Fourrey C."/>
            <person name="LaButti K."/>
            <person name="Lindquist E.A."/>
            <person name="Lipzen A."/>
            <person name="Lundell T."/>
            <person name="Morin E."/>
            <person name="Murat C."/>
            <person name="Riley R."/>
            <person name="Ohm R."/>
            <person name="Sun H."/>
            <person name="Tunlid A."/>
            <person name="Henrissat B."/>
            <person name="Grigoriev I.V."/>
            <person name="Hibbett D.S."/>
            <person name="Martin F."/>
        </authorList>
    </citation>
    <scope>NUCLEOTIDE SEQUENCE [LARGE SCALE GENOMIC DNA]</scope>
    <source>
        <strain evidence="3">F 1598</strain>
    </source>
</reference>